<comment type="subcellular location">
    <subcellularLocation>
        <location evidence="1 7">Cell membrane</location>
        <topology evidence="1 7">Multi-pass membrane protein</topology>
    </subcellularLocation>
</comment>
<evidence type="ECO:0000256" key="6">
    <source>
        <dbReference type="ARBA" id="ARBA00023136"/>
    </source>
</evidence>
<evidence type="ECO:0000256" key="7">
    <source>
        <dbReference type="RuleBase" id="RU362048"/>
    </source>
</evidence>
<accession>F0F314</accession>
<protein>
    <recommendedName>
        <fullName evidence="7">UPF0056 membrane protein</fullName>
    </recommendedName>
</protein>
<name>F0F314_9NEIS</name>
<evidence type="ECO:0000256" key="3">
    <source>
        <dbReference type="ARBA" id="ARBA00022475"/>
    </source>
</evidence>
<keyword evidence="6 7" id="KW-0472">Membrane</keyword>
<evidence type="ECO:0000313" key="9">
    <source>
        <dbReference type="Proteomes" id="UP000004088"/>
    </source>
</evidence>
<dbReference type="PANTHER" id="PTHR33508">
    <property type="entry name" value="UPF0056 MEMBRANE PROTEIN YHCE"/>
    <property type="match status" value="1"/>
</dbReference>
<feature type="transmembrane region" description="Helical" evidence="7">
    <location>
        <begin position="190"/>
        <end position="211"/>
    </location>
</feature>
<keyword evidence="9" id="KW-1185">Reference proteome</keyword>
<evidence type="ECO:0000256" key="1">
    <source>
        <dbReference type="ARBA" id="ARBA00004651"/>
    </source>
</evidence>
<dbReference type="InterPro" id="IPR002771">
    <property type="entry name" value="Multi_antbiot-R_MarC"/>
</dbReference>
<keyword evidence="4 7" id="KW-0812">Transmembrane</keyword>
<keyword evidence="5 7" id="KW-1133">Transmembrane helix</keyword>
<comment type="caution">
    <text evidence="7">Lacks conserved residue(s) required for the propagation of feature annotation.</text>
</comment>
<dbReference type="GO" id="GO:0005886">
    <property type="term" value="C:plasma membrane"/>
    <property type="evidence" value="ECO:0007669"/>
    <property type="project" value="UniProtKB-SubCell"/>
</dbReference>
<dbReference type="NCBIfam" id="TIGR00427">
    <property type="entry name" value="NAAT family transporter"/>
    <property type="match status" value="1"/>
</dbReference>
<evidence type="ECO:0000256" key="2">
    <source>
        <dbReference type="ARBA" id="ARBA00009784"/>
    </source>
</evidence>
<dbReference type="EMBL" id="AEWV01000046">
    <property type="protein sequence ID" value="EGC16176.1"/>
    <property type="molecule type" value="Genomic_DNA"/>
</dbReference>
<dbReference type="RefSeq" id="WP_003784839.1">
    <property type="nucleotide sequence ID" value="NZ_GL870929.1"/>
</dbReference>
<sequence>MHFEIGKIILSLIVLVNPFSALSIFLELTQGYTSRERRRTAQITALSVFIIMTVFIFSGNWILKILSISTGSFQVGGGILVFLIAVSMMNSGSNPAKPKIGTQEHDEITVQPRPNMGAVAIVPLAMPLIIGPGGISTVIIHASAARHMNDLFAIVAAGAAISVICYLSLLAAAKVSRWLGETGLTVLNRIMGMLLAAVAVEIVIAGIRSLFPQLTV</sequence>
<reference evidence="8 9" key="1">
    <citation type="submission" date="2011-01" db="EMBL/GenBank/DDBJ databases">
        <authorList>
            <person name="Muzny D."/>
            <person name="Qin X."/>
            <person name="Deng J."/>
            <person name="Jiang H."/>
            <person name="Liu Y."/>
            <person name="Qu J."/>
            <person name="Song X.-Z."/>
            <person name="Zhang L."/>
            <person name="Thornton R."/>
            <person name="Coyle M."/>
            <person name="Francisco L."/>
            <person name="Jackson L."/>
            <person name="Javaid M."/>
            <person name="Korchina V."/>
            <person name="Kovar C."/>
            <person name="Mata R."/>
            <person name="Mathew T."/>
            <person name="Ngo R."/>
            <person name="Nguyen L."/>
            <person name="Nguyen N."/>
            <person name="Okwuonu G."/>
            <person name="Ongeri F."/>
            <person name="Pham C."/>
            <person name="Simmons D."/>
            <person name="Wilczek-Boney K."/>
            <person name="Hale W."/>
            <person name="Jakkamsetti A."/>
            <person name="Pham P."/>
            <person name="Ruth R."/>
            <person name="San Lucas F."/>
            <person name="Warren J."/>
            <person name="Zhang J."/>
            <person name="Zhao Z."/>
            <person name="Zhou C."/>
            <person name="Zhu D."/>
            <person name="Lee S."/>
            <person name="Bess C."/>
            <person name="Blankenburg K."/>
            <person name="Forbes L."/>
            <person name="Fu Q."/>
            <person name="Gubbala S."/>
            <person name="Hirani K."/>
            <person name="Jayaseelan J.C."/>
            <person name="Lara F."/>
            <person name="Munidasa M."/>
            <person name="Palculict T."/>
            <person name="Patil S."/>
            <person name="Pu L.-L."/>
            <person name="Saada N."/>
            <person name="Tang L."/>
            <person name="Weissenberger G."/>
            <person name="Zhu Y."/>
            <person name="Hemphill L."/>
            <person name="Shang Y."/>
            <person name="Youmans B."/>
            <person name="Ayvaz T."/>
            <person name="Ross M."/>
            <person name="Santibanez J."/>
            <person name="Aqrawi P."/>
            <person name="Gross S."/>
            <person name="Joshi V."/>
            <person name="Fowler G."/>
            <person name="Nazareth L."/>
            <person name="Reid J."/>
            <person name="Worley K."/>
            <person name="Petrosino J."/>
            <person name="Highlander S."/>
            <person name="Gibbs R."/>
        </authorList>
    </citation>
    <scope>NUCLEOTIDE SEQUENCE [LARGE SCALE GENOMIC DNA]</scope>
    <source>
        <strain evidence="8 9">ATCC 33394</strain>
    </source>
</reference>
<feature type="transmembrane region" description="Helical" evidence="7">
    <location>
        <begin position="75"/>
        <end position="96"/>
    </location>
</feature>
<comment type="similarity">
    <text evidence="2 7">Belongs to the UPF0056 (MarC) family.</text>
</comment>
<comment type="caution">
    <text evidence="8">The sequence shown here is derived from an EMBL/GenBank/DDBJ whole genome shotgun (WGS) entry which is preliminary data.</text>
</comment>
<dbReference type="STRING" id="888741.HMPREF9098_2499"/>
<feature type="transmembrane region" description="Helical" evidence="7">
    <location>
        <begin position="116"/>
        <end position="139"/>
    </location>
</feature>
<evidence type="ECO:0000313" key="8">
    <source>
        <dbReference type="EMBL" id="EGC16176.1"/>
    </source>
</evidence>
<dbReference type="Pfam" id="PF01914">
    <property type="entry name" value="MarC"/>
    <property type="match status" value="1"/>
</dbReference>
<dbReference type="PANTHER" id="PTHR33508:SF1">
    <property type="entry name" value="UPF0056 MEMBRANE PROTEIN YHCE"/>
    <property type="match status" value="1"/>
</dbReference>
<proteinExistence type="inferred from homology"/>
<dbReference type="AlphaFoldDB" id="F0F314"/>
<feature type="transmembrane region" description="Helical" evidence="7">
    <location>
        <begin position="151"/>
        <end position="170"/>
    </location>
</feature>
<evidence type="ECO:0000256" key="5">
    <source>
        <dbReference type="ARBA" id="ARBA00022989"/>
    </source>
</evidence>
<gene>
    <name evidence="8" type="ORF">HMPREF9098_2499</name>
</gene>
<dbReference type="HOGENOM" id="CLU_079909_2_1_4"/>
<feature type="transmembrane region" description="Helical" evidence="7">
    <location>
        <begin position="45"/>
        <end position="63"/>
    </location>
</feature>
<evidence type="ECO:0000256" key="4">
    <source>
        <dbReference type="ARBA" id="ARBA00022692"/>
    </source>
</evidence>
<keyword evidence="3" id="KW-1003">Cell membrane</keyword>
<dbReference type="Proteomes" id="UP000004088">
    <property type="component" value="Unassembled WGS sequence"/>
</dbReference>
<organism evidence="8 9">
    <name type="scientific">Kingella denitrificans ATCC 33394</name>
    <dbReference type="NCBI Taxonomy" id="888741"/>
    <lineage>
        <taxon>Bacteria</taxon>
        <taxon>Pseudomonadati</taxon>
        <taxon>Pseudomonadota</taxon>
        <taxon>Betaproteobacteria</taxon>
        <taxon>Neisseriales</taxon>
        <taxon>Neisseriaceae</taxon>
        <taxon>Kingella</taxon>
    </lineage>
</organism>